<dbReference type="PROSITE" id="PS50890">
    <property type="entry name" value="PUA"/>
    <property type="match status" value="1"/>
</dbReference>
<dbReference type="InterPro" id="IPR029063">
    <property type="entry name" value="SAM-dependent_MTases_sf"/>
</dbReference>
<keyword evidence="3 5" id="KW-0949">S-adenosyl-L-methionine</keyword>
<evidence type="ECO:0000313" key="10">
    <source>
        <dbReference type="Proteomes" id="UP000065473"/>
    </source>
</evidence>
<dbReference type="GO" id="GO:0001510">
    <property type="term" value="P:RNA methylation"/>
    <property type="evidence" value="ECO:0007669"/>
    <property type="project" value="InterPro"/>
</dbReference>
<dbReference type="InterPro" id="IPR001678">
    <property type="entry name" value="MeTrfase_RsmB-F_NOP2_dom"/>
</dbReference>
<dbReference type="EMBL" id="CP013694">
    <property type="protein sequence ID" value="ALU30350.1"/>
    <property type="molecule type" value="Genomic_DNA"/>
</dbReference>
<sequence>MVKRLEYDEFVLDELRKVSGTKFNSLLDSLLVPNSRLYIRVNTLKTSPTRIRERLPFLHEDEDFSEALYIEIRGPSKLEERESKVIVDKRTAESVMMGANVYRPGVKRVIGNSRFVNVVSENGIIIAEGELVNQGNLAVKITKSMYSSYPLSDLDELKTGEILLQGKASMYVAYLIDPKPGEKIIDMTAHPGGKLTHIYQLEPKARILGFDHTKRKVQDLRQLTQRLGMHIETYLADSRYLYEDFRISDVDKVLIDPPCSALGLRPKIYDKKNKEDLINLSSYQKQFINAAYKLLKKDGILIYSTCTMTEIENERIVEDERFELEEIIRFYPMVHDITGFFIAKLRKRK</sequence>
<dbReference type="PANTHER" id="PTHR22807">
    <property type="entry name" value="NOP2 YEAST -RELATED NOL1/NOP2/FMU SUN DOMAIN-CONTAINING"/>
    <property type="match status" value="1"/>
</dbReference>
<dbReference type="Proteomes" id="UP000065473">
    <property type="component" value="Chromosome"/>
</dbReference>
<dbReference type="SUPFAM" id="SSF53335">
    <property type="entry name" value="S-adenosyl-L-methionine-dependent methyltransferases"/>
    <property type="match status" value="1"/>
</dbReference>
<dbReference type="STRING" id="1435377.SUSAZ_07065"/>
<comment type="catalytic activity">
    <reaction evidence="5">
        <text>cytidine(72) in tRNA + S-adenosyl-L-methionine = 5-methylcytidine(72) in tRNA + S-adenosyl-L-homocysteine + H(+)</text>
        <dbReference type="Rhea" id="RHEA:61988"/>
        <dbReference type="Rhea" id="RHEA-COMP:15996"/>
        <dbReference type="Rhea" id="RHEA-COMP:15997"/>
        <dbReference type="ChEBI" id="CHEBI:15378"/>
        <dbReference type="ChEBI" id="CHEBI:57856"/>
        <dbReference type="ChEBI" id="CHEBI:59789"/>
        <dbReference type="ChEBI" id="CHEBI:74483"/>
        <dbReference type="ChEBI" id="CHEBI:82748"/>
    </reaction>
</comment>
<keyword evidence="1 5" id="KW-0489">Methyltransferase</keyword>
<dbReference type="OMA" id="YQGAMLY"/>
<dbReference type="PRINTS" id="PR02008">
    <property type="entry name" value="RCMTFAMILY"/>
</dbReference>
<feature type="active site" description="Nucleophile" evidence="5">
    <location>
        <position position="306"/>
    </location>
</feature>
<dbReference type="PaxDb" id="1435377-SUSAZ_07065"/>
<dbReference type="AlphaFoldDB" id="A0A0U3FRG3"/>
<dbReference type="Pfam" id="PF01189">
    <property type="entry name" value="Methyltr_RsmB-F"/>
    <property type="match status" value="1"/>
</dbReference>
<dbReference type="HAMAP" id="MF_02237">
    <property type="entry name" value="NSUN6"/>
    <property type="match status" value="1"/>
</dbReference>
<dbReference type="PROSITE" id="PS51686">
    <property type="entry name" value="SAM_MT_RSMB_NOP"/>
    <property type="match status" value="1"/>
</dbReference>
<feature type="binding site" evidence="5">
    <location>
        <position position="216"/>
    </location>
    <ligand>
        <name>S-adenosyl-L-methionine</name>
        <dbReference type="ChEBI" id="CHEBI:59789"/>
    </ligand>
</feature>
<evidence type="ECO:0000256" key="1">
    <source>
        <dbReference type="ARBA" id="ARBA00022603"/>
    </source>
</evidence>
<comment type="similarity">
    <text evidence="5">Belongs to the class I-like SAM-binding methyltransferase superfamily. RsmB/NOP family.</text>
</comment>
<dbReference type="Gene3D" id="3.40.50.150">
    <property type="entry name" value="Vaccinia Virus protein VP39"/>
    <property type="match status" value="1"/>
</dbReference>
<accession>A0A0U3FRG3</accession>
<feature type="binding site" evidence="5">
    <location>
        <position position="237"/>
    </location>
    <ligand>
        <name>S-adenosyl-L-methionine</name>
        <dbReference type="ChEBI" id="CHEBI:59789"/>
    </ligand>
</feature>
<comment type="function">
    <text evidence="5">S-adenosyl-L-methionine-dependent methyltransferase that specifically methylates the C5 position of cytosine 72 in several tRNAs.</text>
</comment>
<dbReference type="EC" id="2.1.1.-" evidence="5"/>
<evidence type="ECO:0000256" key="3">
    <source>
        <dbReference type="ARBA" id="ARBA00022691"/>
    </source>
</evidence>
<dbReference type="InterPro" id="IPR036974">
    <property type="entry name" value="PUA_sf"/>
</dbReference>
<dbReference type="EMBL" id="CP013695">
    <property type="protein sequence ID" value="ALU31068.1"/>
    <property type="molecule type" value="Genomic_DNA"/>
</dbReference>
<keyword evidence="4 5" id="KW-0694">RNA-binding</keyword>
<dbReference type="CDD" id="cd07953">
    <property type="entry name" value="PUA"/>
    <property type="match status" value="1"/>
</dbReference>
<dbReference type="InterPro" id="IPR043699">
    <property type="entry name" value="NSUN6"/>
</dbReference>
<dbReference type="PANTHER" id="PTHR22807:SF34">
    <property type="entry name" value="TRNA (CYTOSINE(72)-C(5))-METHYLTRANSFERASE NSUN6"/>
    <property type="match status" value="1"/>
</dbReference>
<dbReference type="SUPFAM" id="SSF88697">
    <property type="entry name" value="PUA domain-like"/>
    <property type="match status" value="1"/>
</dbReference>
<feature type="domain" description="SAM-dependent MTase RsmB/NOP-type" evidence="6">
    <location>
        <begin position="85"/>
        <end position="349"/>
    </location>
</feature>
<protein>
    <recommendedName>
        <fullName evidence="5">tRNA (cytosine(72)-C(5))-methyltransferase</fullName>
        <shortName evidence="5">tRNA:m(5)C72 MTase</shortName>
        <ecNumber evidence="5">2.1.1.-</ecNumber>
    </recommendedName>
</protein>
<evidence type="ECO:0000256" key="4">
    <source>
        <dbReference type="ARBA" id="ARBA00022884"/>
    </source>
</evidence>
<dbReference type="InterPro" id="IPR023267">
    <property type="entry name" value="RCMT"/>
</dbReference>
<reference evidence="9 10" key="1">
    <citation type="submission" date="2015-12" db="EMBL/GenBank/DDBJ databases">
        <title>A stable core within a dynamic pangenome in Sulfolobus acidocaldarius.</title>
        <authorList>
            <person name="Anderson R."/>
            <person name="Kouris A."/>
            <person name="Seward C."/>
            <person name="Campbell K."/>
            <person name="Whitaker R."/>
        </authorList>
    </citation>
    <scope>NUCLEOTIDE SEQUENCE [LARGE SCALE GENOMIC DNA]</scope>
    <source>
        <strain evidence="7 10">GG12-C01-09</strain>
        <strain evidence="8 9">NG05B_CO5_07</strain>
    </source>
</reference>
<evidence type="ECO:0000256" key="2">
    <source>
        <dbReference type="ARBA" id="ARBA00022679"/>
    </source>
</evidence>
<dbReference type="GO" id="GO:0016428">
    <property type="term" value="F:tRNA (cytidine-5-)-methyltransferase activity"/>
    <property type="evidence" value="ECO:0007669"/>
    <property type="project" value="UniProtKB-UniRule"/>
</dbReference>
<dbReference type="InterPro" id="IPR015947">
    <property type="entry name" value="PUA-like_sf"/>
</dbReference>
<dbReference type="GO" id="GO:0000049">
    <property type="term" value="F:tRNA binding"/>
    <property type="evidence" value="ECO:0007669"/>
    <property type="project" value="UniProtKB-UniRule"/>
</dbReference>
<organism evidence="7 10">
    <name type="scientific">Sulfolobus acidocaldarius</name>
    <dbReference type="NCBI Taxonomy" id="2285"/>
    <lineage>
        <taxon>Archaea</taxon>
        <taxon>Thermoproteota</taxon>
        <taxon>Thermoprotei</taxon>
        <taxon>Sulfolobales</taxon>
        <taxon>Sulfolobaceae</taxon>
        <taxon>Sulfolobus</taxon>
    </lineage>
</organism>
<dbReference type="InterPro" id="IPR049560">
    <property type="entry name" value="MeTrfase_RsmB-F_NOP2_cat"/>
</dbReference>
<evidence type="ECO:0000256" key="5">
    <source>
        <dbReference type="HAMAP-Rule" id="MF_02237"/>
    </source>
</evidence>
<feature type="binding site" evidence="5">
    <location>
        <position position="283"/>
    </location>
    <ligand>
        <name>S-adenosyl-L-methionine</name>
        <dbReference type="ChEBI" id="CHEBI:59789"/>
    </ligand>
</feature>
<keyword evidence="2 5" id="KW-0808">Transferase</keyword>
<proteinExistence type="inferred from homology"/>
<feature type="binding site" evidence="5">
    <location>
        <position position="256"/>
    </location>
    <ligand>
        <name>S-adenosyl-L-methionine</name>
        <dbReference type="ChEBI" id="CHEBI:59789"/>
    </ligand>
</feature>
<feature type="binding site" evidence="5">
    <location>
        <position position="211"/>
    </location>
    <ligand>
        <name>S-adenosyl-L-methionine</name>
        <dbReference type="ChEBI" id="CHEBI:59789"/>
    </ligand>
</feature>
<evidence type="ECO:0000259" key="6">
    <source>
        <dbReference type="PROSITE" id="PS51686"/>
    </source>
</evidence>
<comment type="caution">
    <text evidence="5">Lacks conserved residue(s) required for the propagation of feature annotation.</text>
</comment>
<dbReference type="GO" id="GO:0006400">
    <property type="term" value="P:tRNA modification"/>
    <property type="evidence" value="ECO:0007669"/>
    <property type="project" value="UniProtKB-UniRule"/>
</dbReference>
<dbReference type="CDD" id="cd02440">
    <property type="entry name" value="AdoMet_MTases"/>
    <property type="match status" value="1"/>
</dbReference>
<dbReference type="Proteomes" id="UP000060043">
    <property type="component" value="Chromosome"/>
</dbReference>
<dbReference type="Gene3D" id="2.30.130.10">
    <property type="entry name" value="PUA domain"/>
    <property type="match status" value="1"/>
</dbReference>
<name>A0A0U3FRG3_9CREN</name>
<evidence type="ECO:0000313" key="8">
    <source>
        <dbReference type="EMBL" id="ALU31068.1"/>
    </source>
</evidence>
<evidence type="ECO:0000313" key="9">
    <source>
        <dbReference type="Proteomes" id="UP000060043"/>
    </source>
</evidence>
<evidence type="ECO:0000313" key="7">
    <source>
        <dbReference type="EMBL" id="ALU30350.1"/>
    </source>
</evidence>
<gene>
    <name evidence="7" type="ORF">ATY89_10615</name>
    <name evidence="8" type="ORF">ATZ20_02170</name>
</gene>